<protein>
    <submittedName>
        <fullName evidence="5">EcoKI restriction-modification system protein HsdS</fullName>
    </submittedName>
</protein>
<evidence type="ECO:0000256" key="3">
    <source>
        <dbReference type="ARBA" id="ARBA00023125"/>
    </source>
</evidence>
<dbReference type="GO" id="GO:0003677">
    <property type="term" value="F:DNA binding"/>
    <property type="evidence" value="ECO:0007669"/>
    <property type="project" value="UniProtKB-KW"/>
</dbReference>
<dbReference type="InterPro" id="IPR044946">
    <property type="entry name" value="Restrct_endonuc_typeI_TRD_sf"/>
</dbReference>
<reference evidence="5 6" key="1">
    <citation type="submission" date="2018-11" db="EMBL/GenBank/DDBJ databases">
        <authorList>
            <person name="Criscuolo A."/>
        </authorList>
    </citation>
    <scope>NUCLEOTIDE SEQUENCE [LARGE SCALE GENOMIC DNA]</scope>
    <source>
        <strain evidence="5">AT11b</strain>
    </source>
</reference>
<dbReference type="Pfam" id="PF01420">
    <property type="entry name" value="Methylase_S"/>
    <property type="match status" value="1"/>
</dbReference>
<sequence>MSRTTSIGEIAALGALQFGDGYRTKRSEHGQPGYRIIRVADVMDDAVSFEGPDFVSADYVRAIGTKLGHPGDILLTTKGTVGRVAVLPETDEQVVYSPQLCYFRVLDSDVITPRFLRYWFSSQEFWNQAADRMNNTDMAAYINLADIRSLKLSLPEVSEQRAIAEVLGALDDKIAANTKLARTVEDILHASYLGLIAANPSHQVAVESLVHRITPNRKIAKDELLAKGDFPVFDQSEAGLLGYLNGDGFLEASAEHPILYFGDHTCRLGIAAQKFTVGPNTVPFKGSGIPSLTLYCALSGLQRHEEYKRHWQLLMKKVVSVPNAQSAAEFALQYGYLLSLLQTVSRESICLAATRDALLPQLMSGKLRVKDAEALVAAAV</sequence>
<evidence type="ECO:0000313" key="6">
    <source>
        <dbReference type="Proteomes" id="UP000280861"/>
    </source>
</evidence>
<evidence type="ECO:0000256" key="2">
    <source>
        <dbReference type="ARBA" id="ARBA00022747"/>
    </source>
</evidence>
<keyword evidence="2" id="KW-0680">Restriction system</keyword>
<keyword evidence="6" id="KW-1185">Reference proteome</keyword>
<name>A0A3P5XEH5_9MICC</name>
<proteinExistence type="inferred from homology"/>
<evidence type="ECO:0000313" key="5">
    <source>
        <dbReference type="EMBL" id="VDC33132.1"/>
    </source>
</evidence>
<dbReference type="AlphaFoldDB" id="A0A3P5XEH5"/>
<dbReference type="GO" id="GO:0009307">
    <property type="term" value="P:DNA restriction-modification system"/>
    <property type="evidence" value="ECO:0007669"/>
    <property type="project" value="UniProtKB-KW"/>
</dbReference>
<dbReference type="PANTHER" id="PTHR30408">
    <property type="entry name" value="TYPE-1 RESTRICTION ENZYME ECOKI SPECIFICITY PROTEIN"/>
    <property type="match status" value="1"/>
</dbReference>
<comment type="similarity">
    <text evidence="1">Belongs to the type-I restriction system S methylase family.</text>
</comment>
<feature type="domain" description="Type I restriction modification DNA specificity" evidence="4">
    <location>
        <begin position="25"/>
        <end position="184"/>
    </location>
</feature>
<accession>A0A3P5XEH5</accession>
<dbReference type="EMBL" id="UXAU01000042">
    <property type="protein sequence ID" value="VDC33132.1"/>
    <property type="molecule type" value="Genomic_DNA"/>
</dbReference>
<organism evidence="5 6">
    <name type="scientific">Arthrobacter ulcerisalmonis</name>
    <dbReference type="NCBI Taxonomy" id="2483813"/>
    <lineage>
        <taxon>Bacteria</taxon>
        <taxon>Bacillati</taxon>
        <taxon>Actinomycetota</taxon>
        <taxon>Actinomycetes</taxon>
        <taxon>Micrococcales</taxon>
        <taxon>Micrococcaceae</taxon>
        <taxon>Arthrobacter</taxon>
    </lineage>
</organism>
<gene>
    <name evidence="5" type="ORF">PSET11_03244</name>
</gene>
<dbReference type="Proteomes" id="UP000280861">
    <property type="component" value="Unassembled WGS sequence"/>
</dbReference>
<evidence type="ECO:0000256" key="1">
    <source>
        <dbReference type="ARBA" id="ARBA00010923"/>
    </source>
</evidence>
<keyword evidence="3" id="KW-0238">DNA-binding</keyword>
<dbReference type="CDD" id="cd16961">
    <property type="entry name" value="RMtype1_S_TRD-CR_like"/>
    <property type="match status" value="1"/>
</dbReference>
<dbReference type="PANTHER" id="PTHR30408:SF12">
    <property type="entry name" value="TYPE I RESTRICTION ENZYME MJAVIII SPECIFICITY SUBUNIT"/>
    <property type="match status" value="1"/>
</dbReference>
<dbReference type="InterPro" id="IPR052021">
    <property type="entry name" value="Type-I_RS_S_subunit"/>
</dbReference>
<dbReference type="RefSeq" id="WP_124093314.1">
    <property type="nucleotide sequence ID" value="NZ_CBCRYA010000026.1"/>
</dbReference>
<evidence type="ECO:0000259" key="4">
    <source>
        <dbReference type="Pfam" id="PF01420"/>
    </source>
</evidence>
<dbReference type="SUPFAM" id="SSF116734">
    <property type="entry name" value="DNA methylase specificity domain"/>
    <property type="match status" value="2"/>
</dbReference>
<dbReference type="Gene3D" id="3.90.220.20">
    <property type="entry name" value="DNA methylase specificity domains"/>
    <property type="match status" value="1"/>
</dbReference>
<dbReference type="OrthoDB" id="9798929at2"/>
<dbReference type="InterPro" id="IPR000055">
    <property type="entry name" value="Restrct_endonuc_typeI_TRD"/>
</dbReference>